<feature type="domain" description="4Fe-4S ferredoxin-type" evidence="9">
    <location>
        <begin position="61"/>
        <end position="90"/>
    </location>
</feature>
<dbReference type="AlphaFoldDB" id="A0A1H5VG71"/>
<keyword evidence="6" id="KW-0560">Oxidoreductase</keyword>
<keyword evidence="8" id="KW-0411">Iron-sulfur</keyword>
<dbReference type="EMBL" id="FNVG01000004">
    <property type="protein sequence ID" value="SEF86046.1"/>
    <property type="molecule type" value="Genomic_DNA"/>
</dbReference>
<dbReference type="Gene3D" id="3.20.20.70">
    <property type="entry name" value="Aldolase class I"/>
    <property type="match status" value="1"/>
</dbReference>
<evidence type="ECO:0000259" key="9">
    <source>
        <dbReference type="PROSITE" id="PS51379"/>
    </source>
</evidence>
<dbReference type="SFLD" id="SFLDG01066">
    <property type="entry name" value="organic_radical-activating_enz"/>
    <property type="match status" value="1"/>
</dbReference>
<evidence type="ECO:0000259" key="10">
    <source>
        <dbReference type="PROSITE" id="PS51918"/>
    </source>
</evidence>
<keyword evidence="4" id="KW-0949">S-adenosyl-L-methionine</keyword>
<dbReference type="SUPFAM" id="SSF102114">
    <property type="entry name" value="Radical SAM enzymes"/>
    <property type="match status" value="1"/>
</dbReference>
<dbReference type="Proteomes" id="UP000236721">
    <property type="component" value="Unassembled WGS sequence"/>
</dbReference>
<evidence type="ECO:0000256" key="2">
    <source>
        <dbReference type="ARBA" id="ARBA00009777"/>
    </source>
</evidence>
<name>A0A1H5VG71_9VIBR</name>
<dbReference type="RefSeq" id="WP_103879459.1">
    <property type="nucleotide sequence ID" value="NZ_FNVG01000004.1"/>
</dbReference>
<gene>
    <name evidence="11" type="ORF">SAMN04488244_104189</name>
</gene>
<evidence type="ECO:0000256" key="7">
    <source>
        <dbReference type="ARBA" id="ARBA00023004"/>
    </source>
</evidence>
<dbReference type="InterPro" id="IPR017896">
    <property type="entry name" value="4Fe4S_Fe-S-bd"/>
</dbReference>
<dbReference type="Pfam" id="PF04055">
    <property type="entry name" value="Radical_SAM"/>
    <property type="match status" value="1"/>
</dbReference>
<dbReference type="InterPro" id="IPR017900">
    <property type="entry name" value="4Fe4S_Fe_S_CS"/>
</dbReference>
<keyword evidence="11" id="KW-0670">Pyruvate</keyword>
<keyword evidence="3" id="KW-0004">4Fe-4S</keyword>
<keyword evidence="11" id="KW-0456">Lyase</keyword>
<dbReference type="NCBIfam" id="TIGR02494">
    <property type="entry name" value="PFLE_PFLC"/>
    <property type="match status" value="1"/>
</dbReference>
<feature type="domain" description="Radical SAM core" evidence="10">
    <location>
        <begin position="30"/>
        <end position="316"/>
    </location>
</feature>
<dbReference type="PIRSF" id="PIRSF000371">
    <property type="entry name" value="PFL_act_enz"/>
    <property type="match status" value="1"/>
</dbReference>
<dbReference type="InterPro" id="IPR034457">
    <property type="entry name" value="Organic_radical-activating"/>
</dbReference>
<dbReference type="SFLD" id="SFLDG01118">
    <property type="entry name" value="activating_enzymes__group_2"/>
    <property type="match status" value="1"/>
</dbReference>
<evidence type="ECO:0000256" key="1">
    <source>
        <dbReference type="ARBA" id="ARBA00001966"/>
    </source>
</evidence>
<dbReference type="InterPro" id="IPR040074">
    <property type="entry name" value="BssD/PflA/YjjW"/>
</dbReference>
<dbReference type="GO" id="GO:0051539">
    <property type="term" value="F:4 iron, 4 sulfur cluster binding"/>
    <property type="evidence" value="ECO:0007669"/>
    <property type="project" value="UniProtKB-KW"/>
</dbReference>
<dbReference type="Gene3D" id="3.30.70.20">
    <property type="match status" value="1"/>
</dbReference>
<evidence type="ECO:0000256" key="8">
    <source>
        <dbReference type="ARBA" id="ARBA00023014"/>
    </source>
</evidence>
<comment type="similarity">
    <text evidence="2">Belongs to the organic radical-activating enzymes family.</text>
</comment>
<dbReference type="PROSITE" id="PS01087">
    <property type="entry name" value="RADICAL_ACTIVATING"/>
    <property type="match status" value="1"/>
</dbReference>
<dbReference type="Pfam" id="PF00037">
    <property type="entry name" value="Fer4"/>
    <property type="match status" value="1"/>
</dbReference>
<keyword evidence="12" id="KW-1185">Reference proteome</keyword>
<dbReference type="PANTHER" id="PTHR30352">
    <property type="entry name" value="PYRUVATE FORMATE-LYASE-ACTIVATING ENZYME"/>
    <property type="match status" value="1"/>
</dbReference>
<dbReference type="OrthoDB" id="9782387at2"/>
<protein>
    <submittedName>
        <fullName evidence="11">Pyruvate formate lyase activating enzyme</fullName>
    </submittedName>
</protein>
<feature type="domain" description="4Fe-4S ferredoxin-type" evidence="9">
    <location>
        <begin position="91"/>
        <end position="120"/>
    </location>
</feature>
<dbReference type="PROSITE" id="PS51918">
    <property type="entry name" value="RADICAL_SAM"/>
    <property type="match status" value="1"/>
</dbReference>
<dbReference type="PROSITE" id="PS00198">
    <property type="entry name" value="4FE4S_FER_1"/>
    <property type="match status" value="1"/>
</dbReference>
<dbReference type="PANTHER" id="PTHR30352:SF4">
    <property type="entry name" value="PYRUVATE FORMATE-LYASE 2-ACTIVATING ENZYME"/>
    <property type="match status" value="1"/>
</dbReference>
<evidence type="ECO:0000256" key="3">
    <source>
        <dbReference type="ARBA" id="ARBA00022485"/>
    </source>
</evidence>
<dbReference type="GO" id="GO:0046872">
    <property type="term" value="F:metal ion binding"/>
    <property type="evidence" value="ECO:0007669"/>
    <property type="project" value="UniProtKB-KW"/>
</dbReference>
<evidence type="ECO:0000313" key="12">
    <source>
        <dbReference type="Proteomes" id="UP000236721"/>
    </source>
</evidence>
<dbReference type="SFLD" id="SFLDS00029">
    <property type="entry name" value="Radical_SAM"/>
    <property type="match status" value="1"/>
</dbReference>
<keyword evidence="5" id="KW-0479">Metal-binding</keyword>
<dbReference type="InterPro" id="IPR001989">
    <property type="entry name" value="Radical_activat_CS"/>
</dbReference>
<accession>A0A1H5VG71</accession>
<evidence type="ECO:0000256" key="4">
    <source>
        <dbReference type="ARBA" id="ARBA00022691"/>
    </source>
</evidence>
<evidence type="ECO:0000256" key="5">
    <source>
        <dbReference type="ARBA" id="ARBA00022723"/>
    </source>
</evidence>
<dbReference type="SUPFAM" id="SSF54862">
    <property type="entry name" value="4Fe-4S ferredoxins"/>
    <property type="match status" value="1"/>
</dbReference>
<evidence type="ECO:0000256" key="6">
    <source>
        <dbReference type="ARBA" id="ARBA00023002"/>
    </source>
</evidence>
<reference evidence="12" key="1">
    <citation type="submission" date="2016-10" db="EMBL/GenBank/DDBJ databases">
        <authorList>
            <person name="Varghese N."/>
            <person name="Submissions S."/>
        </authorList>
    </citation>
    <scope>NUCLEOTIDE SEQUENCE [LARGE SCALE GENOMIC DNA]</scope>
    <source>
        <strain evidence="12">CGMCC 1.7062</strain>
    </source>
</reference>
<dbReference type="GO" id="GO:0016829">
    <property type="term" value="F:lyase activity"/>
    <property type="evidence" value="ECO:0007669"/>
    <property type="project" value="UniProtKB-KW"/>
</dbReference>
<dbReference type="InterPro" id="IPR007197">
    <property type="entry name" value="rSAM"/>
</dbReference>
<comment type="cofactor">
    <cofactor evidence="1">
        <name>[4Fe-4S] cluster</name>
        <dbReference type="ChEBI" id="CHEBI:49883"/>
    </cofactor>
</comment>
<dbReference type="PROSITE" id="PS51379">
    <property type="entry name" value="4FE4S_FER_2"/>
    <property type="match status" value="2"/>
</dbReference>
<dbReference type="InterPro" id="IPR012839">
    <property type="entry name" value="Organic_radical_activase"/>
</dbReference>
<evidence type="ECO:0000313" key="11">
    <source>
        <dbReference type="EMBL" id="SEF86046.1"/>
    </source>
</evidence>
<keyword evidence="7" id="KW-0408">Iron</keyword>
<dbReference type="InterPro" id="IPR013785">
    <property type="entry name" value="Aldolase_TIM"/>
</dbReference>
<sequence length="316" mass="34927">MLIKDSISQTSSAQPLTAGVVFDIQKFSVNDGPGVRTAVFMKGCQMKCVWCHNPESLSSQKQLAFNAEKCVGCRRCEQVCPNGVHSFDAEGNHKVDFDACQTCGQCVDTCMQDALKIYGKEMTVEQVFVEVIKDKVYFDKSGGGITLSGGEALKQFEFCLALAKMCKANGVHVCIETNGASKAEHYRTIAPYVDLFLFDYKATGDELHKALTGMTRRLVDTNLRALNEINASVILRCPMIPGYNVSDAHFAAIAMLAQTMDNIQKVEVLPYHNFGRGKASEIGTDYMVDAEMPDDEVIESWLNRVRHYGEIEVTLS</sequence>
<organism evidence="11 12">
    <name type="scientific">Vibrio hangzhouensis</name>
    <dbReference type="NCBI Taxonomy" id="462991"/>
    <lineage>
        <taxon>Bacteria</taxon>
        <taxon>Pseudomonadati</taxon>
        <taxon>Pseudomonadota</taxon>
        <taxon>Gammaproteobacteria</taxon>
        <taxon>Vibrionales</taxon>
        <taxon>Vibrionaceae</taxon>
        <taxon>Vibrio</taxon>
    </lineage>
</organism>
<proteinExistence type="inferred from homology"/>
<dbReference type="InterPro" id="IPR058240">
    <property type="entry name" value="rSAM_sf"/>
</dbReference>
<dbReference type="GO" id="GO:0016491">
    <property type="term" value="F:oxidoreductase activity"/>
    <property type="evidence" value="ECO:0007669"/>
    <property type="project" value="UniProtKB-KW"/>
</dbReference>